<protein>
    <submittedName>
        <fullName evidence="2">N-acetyltransferase</fullName>
    </submittedName>
</protein>
<gene>
    <name evidence="2" type="ORF">CEP64_10040</name>
</gene>
<sequence>MVVIKNIEDDAMIYNISEMAASSFKEENQSLKLATSLEYEAIKRSLEYEKSVLKGALIQDECIGFIWAKYNVHDREVKIYNLLVDKSQRNNGIATALKREIEKWAKDMGAYTIVSTVHAHNKTMIHLNESMDYEFEKVIMRKKLF</sequence>
<dbReference type="Proteomes" id="UP000197058">
    <property type="component" value="Chromosome"/>
</dbReference>
<dbReference type="CDD" id="cd04301">
    <property type="entry name" value="NAT_SF"/>
    <property type="match status" value="1"/>
</dbReference>
<evidence type="ECO:0000313" key="3">
    <source>
        <dbReference type="Proteomes" id="UP000197058"/>
    </source>
</evidence>
<organism evidence="2 3">
    <name type="scientific">Mammaliicoccus sciuri</name>
    <name type="common">Staphylococcus sciuri</name>
    <dbReference type="NCBI Taxonomy" id="1296"/>
    <lineage>
        <taxon>Bacteria</taxon>
        <taxon>Bacillati</taxon>
        <taxon>Bacillota</taxon>
        <taxon>Bacilli</taxon>
        <taxon>Bacillales</taxon>
        <taxon>Staphylococcaceae</taxon>
        <taxon>Mammaliicoccus</taxon>
    </lineage>
</organism>
<reference evidence="3" key="1">
    <citation type="submission" date="2017-06" db="EMBL/GenBank/DDBJ databases">
        <title>FDA dAtabase for Regulatory Grade micrObial Sequences (FDA-ARGOS): Supporting development and validation of Infectious Disease Dx tests.</title>
        <authorList>
            <person name="Goldberg B."/>
            <person name="Campos J."/>
            <person name="Tallon L."/>
            <person name="Sadzewicz L."/>
            <person name="Sengamalay N."/>
            <person name="Ott S."/>
            <person name="Godinez A."/>
            <person name="Nagaraj S."/>
            <person name="Vavikolanu K."/>
            <person name="Nadendla S."/>
            <person name="George J."/>
            <person name="Geyer C."/>
            <person name="Sichtig H."/>
        </authorList>
    </citation>
    <scope>NUCLEOTIDE SEQUENCE [LARGE SCALE GENOMIC DNA]</scope>
    <source>
        <strain evidence="3">FDAARGOS_285</strain>
    </source>
</reference>
<dbReference type="InterPro" id="IPR000182">
    <property type="entry name" value="GNAT_dom"/>
</dbReference>
<dbReference type="GO" id="GO:0016747">
    <property type="term" value="F:acyltransferase activity, transferring groups other than amino-acyl groups"/>
    <property type="evidence" value="ECO:0007669"/>
    <property type="project" value="InterPro"/>
</dbReference>
<dbReference type="AlphaFoldDB" id="A0AAI8DJL9"/>
<dbReference type="KEGG" id="sscu:CEP64_10040"/>
<dbReference type="RefSeq" id="WP_058591657.1">
    <property type="nucleotide sequence ID" value="NZ_CP022046.2"/>
</dbReference>
<proteinExistence type="predicted"/>
<dbReference type="InterPro" id="IPR016181">
    <property type="entry name" value="Acyl_CoA_acyltransferase"/>
</dbReference>
<dbReference type="Gene3D" id="3.40.630.30">
    <property type="match status" value="1"/>
</dbReference>
<dbReference type="Pfam" id="PF00583">
    <property type="entry name" value="Acetyltransf_1"/>
    <property type="match status" value="1"/>
</dbReference>
<evidence type="ECO:0000259" key="1">
    <source>
        <dbReference type="PROSITE" id="PS51186"/>
    </source>
</evidence>
<name>A0AAI8DJL9_MAMSC</name>
<dbReference type="EMBL" id="CP022046">
    <property type="protein sequence ID" value="ASE34922.1"/>
    <property type="molecule type" value="Genomic_DNA"/>
</dbReference>
<dbReference type="SUPFAM" id="SSF55729">
    <property type="entry name" value="Acyl-CoA N-acyltransferases (Nat)"/>
    <property type="match status" value="1"/>
</dbReference>
<evidence type="ECO:0000313" key="2">
    <source>
        <dbReference type="EMBL" id="ASE34922.1"/>
    </source>
</evidence>
<dbReference type="PROSITE" id="PS51186">
    <property type="entry name" value="GNAT"/>
    <property type="match status" value="1"/>
</dbReference>
<feature type="domain" description="N-acetyltransferase" evidence="1">
    <location>
        <begin position="11"/>
        <end position="145"/>
    </location>
</feature>
<accession>A0AAI8DJL9</accession>